<dbReference type="PROSITE" id="PS00358">
    <property type="entry name" value="RIBOSOMAL_L5"/>
    <property type="match status" value="1"/>
</dbReference>
<evidence type="ECO:0000256" key="1">
    <source>
        <dbReference type="ARBA" id="ARBA00008553"/>
    </source>
</evidence>
<dbReference type="InterPro" id="IPR031309">
    <property type="entry name" value="Ribosomal_uL5_C"/>
</dbReference>
<accession>X1MF96</accession>
<feature type="non-terminal residue" evidence="6">
    <location>
        <position position="128"/>
    </location>
</feature>
<keyword evidence="3" id="KW-0687">Ribonucleoprotein</keyword>
<dbReference type="AlphaFoldDB" id="X1MF96"/>
<evidence type="ECO:0000256" key="3">
    <source>
        <dbReference type="ARBA" id="ARBA00023274"/>
    </source>
</evidence>
<dbReference type="InterPro" id="IPR020930">
    <property type="entry name" value="Ribosomal_uL5_bac-type"/>
</dbReference>
<dbReference type="NCBIfam" id="NF000585">
    <property type="entry name" value="PRK00010.1"/>
    <property type="match status" value="1"/>
</dbReference>
<evidence type="ECO:0000313" key="6">
    <source>
        <dbReference type="EMBL" id="GAI05024.1"/>
    </source>
</evidence>
<gene>
    <name evidence="6" type="ORF">S06H3_10105</name>
</gene>
<dbReference type="Pfam" id="PF00281">
    <property type="entry name" value="Ribosomal_L5"/>
    <property type="match status" value="1"/>
</dbReference>
<dbReference type="GO" id="GO:0005840">
    <property type="term" value="C:ribosome"/>
    <property type="evidence" value="ECO:0007669"/>
    <property type="project" value="UniProtKB-KW"/>
</dbReference>
<name>X1MF96_9ZZZZ</name>
<feature type="domain" description="Large ribosomal subunit protein uL5 C-terminal" evidence="5">
    <location>
        <begin position="86"/>
        <end position="128"/>
    </location>
</feature>
<feature type="domain" description="Large ribosomal subunit protein uL5 N-terminal" evidence="4">
    <location>
        <begin position="26"/>
        <end position="82"/>
    </location>
</feature>
<evidence type="ECO:0000259" key="4">
    <source>
        <dbReference type="Pfam" id="PF00281"/>
    </source>
</evidence>
<dbReference type="FunFam" id="3.30.1440.10:FF:000001">
    <property type="entry name" value="50S ribosomal protein L5"/>
    <property type="match status" value="1"/>
</dbReference>
<keyword evidence="2" id="KW-0689">Ribosomal protein</keyword>
<protein>
    <recommendedName>
        <fullName evidence="7">Ribosomal protein L5 N-terminal domain-containing protein</fullName>
    </recommendedName>
</protein>
<dbReference type="GO" id="GO:0006412">
    <property type="term" value="P:translation"/>
    <property type="evidence" value="ECO:0007669"/>
    <property type="project" value="InterPro"/>
</dbReference>
<evidence type="ECO:0008006" key="7">
    <source>
        <dbReference type="Google" id="ProtNLM"/>
    </source>
</evidence>
<organism evidence="6">
    <name type="scientific">marine sediment metagenome</name>
    <dbReference type="NCBI Taxonomy" id="412755"/>
    <lineage>
        <taxon>unclassified sequences</taxon>
        <taxon>metagenomes</taxon>
        <taxon>ecological metagenomes</taxon>
    </lineage>
</organism>
<evidence type="ECO:0000256" key="2">
    <source>
        <dbReference type="ARBA" id="ARBA00022980"/>
    </source>
</evidence>
<dbReference type="Pfam" id="PF00673">
    <property type="entry name" value="Ribosomal_L5_C"/>
    <property type="match status" value="1"/>
</dbReference>
<proteinExistence type="inferred from homology"/>
<dbReference type="SUPFAM" id="SSF55282">
    <property type="entry name" value="RL5-like"/>
    <property type="match status" value="1"/>
</dbReference>
<dbReference type="GO" id="GO:0003735">
    <property type="term" value="F:structural constituent of ribosome"/>
    <property type="evidence" value="ECO:0007669"/>
    <property type="project" value="InterPro"/>
</dbReference>
<comment type="similarity">
    <text evidence="1">Belongs to the universal ribosomal protein uL5 family.</text>
</comment>
<reference evidence="6" key="1">
    <citation type="journal article" date="2014" name="Front. Microbiol.">
        <title>High frequency of phylogenetically diverse reductive dehalogenase-homologous genes in deep subseafloor sedimentary metagenomes.</title>
        <authorList>
            <person name="Kawai M."/>
            <person name="Futagami T."/>
            <person name="Toyoda A."/>
            <person name="Takaki Y."/>
            <person name="Nishi S."/>
            <person name="Hori S."/>
            <person name="Arai W."/>
            <person name="Tsubouchi T."/>
            <person name="Morono Y."/>
            <person name="Uchiyama I."/>
            <person name="Ito T."/>
            <person name="Fujiyama A."/>
            <person name="Inagaki F."/>
            <person name="Takami H."/>
        </authorList>
    </citation>
    <scope>NUCLEOTIDE SEQUENCE</scope>
    <source>
        <strain evidence="6">Expedition CK06-06</strain>
    </source>
</reference>
<dbReference type="Gene3D" id="3.30.1440.10">
    <property type="match status" value="1"/>
</dbReference>
<dbReference type="InterPro" id="IPR020929">
    <property type="entry name" value="Ribosomal_uL5_CS"/>
</dbReference>
<sequence>MYKPRLKKKFEEEIIPEMMKEFLYKNRMQVPKFNKIIVNIGVGSAVQNPNDIEVAINSLKAITGQMPIITKAKKSIAGFKLRAGMKIGCKVTLRGNRMYEFLDRLLSIALPRTRDFRGISPKSMDGKG</sequence>
<comment type="caution">
    <text evidence="6">The sequence shown here is derived from an EMBL/GenBank/DDBJ whole genome shotgun (WGS) entry which is preliminary data.</text>
</comment>
<dbReference type="InterPro" id="IPR031310">
    <property type="entry name" value="Ribosomal_uL5_N"/>
</dbReference>
<dbReference type="InterPro" id="IPR002132">
    <property type="entry name" value="Ribosomal_uL5"/>
</dbReference>
<dbReference type="EMBL" id="BARV01004611">
    <property type="protein sequence ID" value="GAI05024.1"/>
    <property type="molecule type" value="Genomic_DNA"/>
</dbReference>
<evidence type="ECO:0000259" key="5">
    <source>
        <dbReference type="Pfam" id="PF00673"/>
    </source>
</evidence>
<dbReference type="PANTHER" id="PTHR11994">
    <property type="entry name" value="60S RIBOSOMAL PROTEIN L11-RELATED"/>
    <property type="match status" value="1"/>
</dbReference>
<dbReference type="InterPro" id="IPR022803">
    <property type="entry name" value="Ribosomal_uL5_dom_sf"/>
</dbReference>
<dbReference type="GO" id="GO:1990904">
    <property type="term" value="C:ribonucleoprotein complex"/>
    <property type="evidence" value="ECO:0007669"/>
    <property type="project" value="UniProtKB-KW"/>
</dbReference>